<dbReference type="HOGENOM" id="CLU_037664_0_0_1"/>
<evidence type="ECO:0000256" key="3">
    <source>
        <dbReference type="ARBA" id="ARBA00022833"/>
    </source>
</evidence>
<evidence type="ECO:0000256" key="2">
    <source>
        <dbReference type="ARBA" id="ARBA00022771"/>
    </source>
</evidence>
<protein>
    <recommendedName>
        <fullName evidence="6">RING-type domain-containing protein</fullName>
    </recommendedName>
</protein>
<dbReference type="PANTHER" id="PTHR24103">
    <property type="entry name" value="E3 UBIQUITIN-PROTEIN LIGASE TRIM"/>
    <property type="match status" value="1"/>
</dbReference>
<keyword evidence="1" id="KW-0479">Metal-binding</keyword>
<dbReference type="KEGG" id="tdl:TDEL_0B00890"/>
<keyword evidence="8" id="KW-1185">Reference proteome</keyword>
<evidence type="ECO:0000259" key="6">
    <source>
        <dbReference type="PROSITE" id="PS50089"/>
    </source>
</evidence>
<proteinExistence type="predicted"/>
<evidence type="ECO:0000256" key="5">
    <source>
        <dbReference type="SAM" id="MobiDB-lite"/>
    </source>
</evidence>
<dbReference type="PROSITE" id="PS50089">
    <property type="entry name" value="ZF_RING_2"/>
    <property type="match status" value="1"/>
</dbReference>
<feature type="compositionally biased region" description="Acidic residues" evidence="5">
    <location>
        <begin position="486"/>
        <end position="518"/>
    </location>
</feature>
<dbReference type="InterPro" id="IPR013083">
    <property type="entry name" value="Znf_RING/FYVE/PHD"/>
</dbReference>
<dbReference type="InterPro" id="IPR001841">
    <property type="entry name" value="Znf_RING"/>
</dbReference>
<feature type="region of interest" description="Disordered" evidence="5">
    <location>
        <begin position="449"/>
        <end position="540"/>
    </location>
</feature>
<dbReference type="InterPro" id="IPR017907">
    <property type="entry name" value="Znf_RING_CS"/>
</dbReference>
<dbReference type="InterPro" id="IPR027370">
    <property type="entry name" value="Znf-RING_euk"/>
</dbReference>
<dbReference type="Pfam" id="PF13445">
    <property type="entry name" value="zf-RING_UBOX"/>
    <property type="match status" value="1"/>
</dbReference>
<evidence type="ECO:0000256" key="4">
    <source>
        <dbReference type="PROSITE-ProRule" id="PRU00175"/>
    </source>
</evidence>
<accession>G8ZNM4</accession>
<dbReference type="OrthoDB" id="6105938at2759"/>
<feature type="domain" description="RING-type" evidence="6">
    <location>
        <begin position="30"/>
        <end position="72"/>
    </location>
</feature>
<keyword evidence="3" id="KW-0862">Zinc</keyword>
<gene>
    <name evidence="7" type="primary">TDEL0B00890</name>
    <name evidence="7" type="ORF">TDEL_0B00890</name>
</gene>
<reference evidence="7 8" key="1">
    <citation type="journal article" date="2011" name="Proc. Natl. Acad. Sci. U.S.A.">
        <title>Evolutionary erosion of yeast sex chromosomes by mating-type switching accidents.</title>
        <authorList>
            <person name="Gordon J.L."/>
            <person name="Armisen D."/>
            <person name="Proux-Wera E."/>
            <person name="Oheigeartaigh S.S."/>
            <person name="Byrne K.P."/>
            <person name="Wolfe K.H."/>
        </authorList>
    </citation>
    <scope>NUCLEOTIDE SEQUENCE [LARGE SCALE GENOMIC DNA]</scope>
    <source>
        <strain evidence="8">ATCC 10662 / CBS 1146 / NBRC 0425 / NCYC 2629 / NRRL Y-866</strain>
    </source>
</reference>
<dbReference type="CDD" id="cd16568">
    <property type="entry name" value="RING-HC_ScPSH1-like"/>
    <property type="match status" value="1"/>
</dbReference>
<dbReference type="EMBL" id="HE616743">
    <property type="protein sequence ID" value="CCE90218.1"/>
    <property type="molecule type" value="Genomic_DNA"/>
</dbReference>
<dbReference type="Proteomes" id="UP000005627">
    <property type="component" value="Chromosome 2"/>
</dbReference>
<dbReference type="STRING" id="1076872.G8ZNM4"/>
<evidence type="ECO:0000256" key="1">
    <source>
        <dbReference type="ARBA" id="ARBA00022723"/>
    </source>
</evidence>
<dbReference type="Gene3D" id="3.30.40.10">
    <property type="entry name" value="Zinc/RING finger domain, C3HC4 (zinc finger)"/>
    <property type="match status" value="1"/>
</dbReference>
<dbReference type="GeneID" id="11503428"/>
<dbReference type="GO" id="GO:0008270">
    <property type="term" value="F:zinc ion binding"/>
    <property type="evidence" value="ECO:0007669"/>
    <property type="project" value="UniProtKB-KW"/>
</dbReference>
<name>G8ZNM4_TORDE</name>
<feature type="compositionally biased region" description="Basic and acidic residues" evidence="5">
    <location>
        <begin position="450"/>
        <end position="464"/>
    </location>
</feature>
<dbReference type="SUPFAM" id="SSF57850">
    <property type="entry name" value="RING/U-box"/>
    <property type="match status" value="1"/>
</dbReference>
<evidence type="ECO:0000313" key="7">
    <source>
        <dbReference type="EMBL" id="CCE90218.1"/>
    </source>
</evidence>
<dbReference type="PROSITE" id="PS00518">
    <property type="entry name" value="ZF_RING_1"/>
    <property type="match status" value="1"/>
</dbReference>
<evidence type="ECO:0000313" key="8">
    <source>
        <dbReference type="Proteomes" id="UP000005627"/>
    </source>
</evidence>
<dbReference type="InParanoid" id="G8ZNM4"/>
<keyword evidence="2 4" id="KW-0863">Zinc-finger</keyword>
<dbReference type="AlphaFoldDB" id="G8ZNM4"/>
<sequence>MTGTLREFLTAKSPKIQWQVLSKVFESLTCSICHEYMYVPMMTQCGHNYCYDCLLAWFESNPEEELSCPQCRASVINTPALNSALKQWLHTVFEALQEEEIEDDDERQIFSKLVEAKESCEQTYKQDEKNDDLFKGIFKNSAVGVVDKEDDGILRCSNCHWELEDDEDDMCPHCHLRIRSRPNVSRPGSDSEEEYSGDEFQREYIRGIPLVSYSEYATDYFMCVKMYMRNLKNPSDIIQEEHDYEKPLHFHESFLPGRAVMLYPSFSAYFYFTYSSCLMNRRIFVRIIQELEEIGHDEEELEEFIENEYRWYVEQSHDGFDEDVFRTKVKNLQKSVQAYEAKLKEYLEEYSNVSDPSLNNFHIRFPLLVRRTVDEGVDLVIPSYSVYAQCDYTLDDEERAKVVPMVRHIESHSACRRYRDTDDEMDSSMDDFIASDDEEMAPNNLVDLDASEHSSDSDSKRSHDEEELDSDYFERNEGEGFVSGDSLDDGNNEDTSEQGGDADGDDDDDDDDDDDEDSNVVHKARKRNRAIVEASEDESM</sequence>
<dbReference type="SMART" id="SM00184">
    <property type="entry name" value="RING"/>
    <property type="match status" value="1"/>
</dbReference>
<dbReference type="RefSeq" id="XP_003679429.1">
    <property type="nucleotide sequence ID" value="XM_003679381.1"/>
</dbReference>
<dbReference type="InterPro" id="IPR050143">
    <property type="entry name" value="TRIM/RBCC"/>
</dbReference>
<organism evidence="7 8">
    <name type="scientific">Torulaspora delbrueckii</name>
    <name type="common">Yeast</name>
    <name type="synonym">Candida colliculosa</name>
    <dbReference type="NCBI Taxonomy" id="4950"/>
    <lineage>
        <taxon>Eukaryota</taxon>
        <taxon>Fungi</taxon>
        <taxon>Dikarya</taxon>
        <taxon>Ascomycota</taxon>
        <taxon>Saccharomycotina</taxon>
        <taxon>Saccharomycetes</taxon>
        <taxon>Saccharomycetales</taxon>
        <taxon>Saccharomycetaceae</taxon>
        <taxon>Torulaspora</taxon>
    </lineage>
</organism>
<dbReference type="eggNOG" id="KOG2177">
    <property type="taxonomic scope" value="Eukaryota"/>
</dbReference>